<evidence type="ECO:0000259" key="6">
    <source>
        <dbReference type="SMART" id="SM01266"/>
    </source>
</evidence>
<dbReference type="GO" id="GO:0008870">
    <property type="term" value="F:galactoside O-acetyltransferase activity"/>
    <property type="evidence" value="ECO:0007669"/>
    <property type="project" value="TreeGrafter"/>
</dbReference>
<dbReference type="InterPro" id="IPR039369">
    <property type="entry name" value="LacA-like"/>
</dbReference>
<comment type="similarity">
    <text evidence="1 5">Belongs to the transferase hexapeptide repeat family.</text>
</comment>
<dbReference type="InterPro" id="IPR001451">
    <property type="entry name" value="Hexapep"/>
</dbReference>
<evidence type="ECO:0000256" key="5">
    <source>
        <dbReference type="RuleBase" id="RU367021"/>
    </source>
</evidence>
<dbReference type="PROSITE" id="PS00101">
    <property type="entry name" value="HEXAPEP_TRANSFERASES"/>
    <property type="match status" value="1"/>
</dbReference>
<name>A0A401FMA8_9LACO</name>
<dbReference type="RefSeq" id="WP_125008447.1">
    <property type="nucleotide sequence ID" value="NZ_BEXA01000003.1"/>
</dbReference>
<dbReference type="AlphaFoldDB" id="A0A401FMA8"/>
<dbReference type="InterPro" id="IPR011004">
    <property type="entry name" value="Trimer_LpxA-like_sf"/>
</dbReference>
<dbReference type="CDD" id="cd03357">
    <property type="entry name" value="LbH_MAT_GAT"/>
    <property type="match status" value="1"/>
</dbReference>
<dbReference type="Pfam" id="PF12464">
    <property type="entry name" value="Mac"/>
    <property type="match status" value="1"/>
</dbReference>
<keyword evidence="3" id="KW-0677">Repeat</keyword>
<dbReference type="OrthoDB" id="9812571at2"/>
<accession>A0A401FMA8</accession>
<dbReference type="Gene3D" id="2.160.10.10">
    <property type="entry name" value="Hexapeptide repeat proteins"/>
    <property type="match status" value="1"/>
</dbReference>
<evidence type="ECO:0000313" key="8">
    <source>
        <dbReference type="Proteomes" id="UP000286974"/>
    </source>
</evidence>
<dbReference type="Pfam" id="PF00132">
    <property type="entry name" value="Hexapep"/>
    <property type="match status" value="1"/>
</dbReference>
<dbReference type="Proteomes" id="UP000286974">
    <property type="component" value="Unassembled WGS sequence"/>
</dbReference>
<keyword evidence="8" id="KW-1185">Reference proteome</keyword>
<evidence type="ECO:0000313" key="7">
    <source>
        <dbReference type="EMBL" id="GAY73483.1"/>
    </source>
</evidence>
<dbReference type="SMART" id="SM01266">
    <property type="entry name" value="Mac"/>
    <property type="match status" value="1"/>
</dbReference>
<reference evidence="7 8" key="1">
    <citation type="submission" date="2017-11" db="EMBL/GenBank/DDBJ databases">
        <title>Draft Genome Sequence of Lactobacillus curieae NBRC 111893 isolated from Koso, a Japanese sugar-Vegetable Fermented Beverage.</title>
        <authorList>
            <person name="Chiou T.Y."/>
            <person name="Oshima K."/>
            <person name="Suda W."/>
            <person name="Hattori M."/>
            <person name="Takahashi T."/>
        </authorList>
    </citation>
    <scope>NUCLEOTIDE SEQUENCE [LARGE SCALE GENOMIC DNA]</scope>
    <source>
        <strain evidence="7 8">NBRC111893</strain>
    </source>
</reference>
<comment type="caution">
    <text evidence="7">The sequence shown here is derived from an EMBL/GenBank/DDBJ whole genome shotgun (WGS) entry which is preliminary data.</text>
</comment>
<dbReference type="InterPro" id="IPR024688">
    <property type="entry name" value="Mac_dom"/>
</dbReference>
<dbReference type="PANTHER" id="PTHR43017">
    <property type="entry name" value="GALACTOSIDE O-ACETYLTRANSFERASE"/>
    <property type="match status" value="1"/>
</dbReference>
<evidence type="ECO:0000256" key="4">
    <source>
        <dbReference type="ARBA" id="ARBA00023315"/>
    </source>
</evidence>
<dbReference type="EC" id="2.3.1.-" evidence="5"/>
<dbReference type="EMBL" id="BEXA01000003">
    <property type="protein sequence ID" value="GAY73483.1"/>
    <property type="molecule type" value="Genomic_DNA"/>
</dbReference>
<dbReference type="SUPFAM" id="SSF51161">
    <property type="entry name" value="Trimeric LpxA-like enzymes"/>
    <property type="match status" value="1"/>
</dbReference>
<dbReference type="STRING" id="1138822.PL11_005400"/>
<evidence type="ECO:0000256" key="1">
    <source>
        <dbReference type="ARBA" id="ARBA00007274"/>
    </source>
</evidence>
<keyword evidence="2 5" id="KW-0808">Transferase</keyword>
<dbReference type="PANTHER" id="PTHR43017:SF1">
    <property type="entry name" value="ACETYLTRANSFERASE YJL218W-RELATED"/>
    <property type="match status" value="1"/>
</dbReference>
<gene>
    <name evidence="7" type="ORF">NBRC111893_1629</name>
</gene>
<dbReference type="InterPro" id="IPR018357">
    <property type="entry name" value="Hexapep_transf_CS"/>
</dbReference>
<dbReference type="FunFam" id="2.160.10.10:FF:000025">
    <property type="entry name" value="Hexapeptide-repeat containing-acetyltransferase"/>
    <property type="match status" value="1"/>
</dbReference>
<protein>
    <recommendedName>
        <fullName evidence="5">Acetyltransferase</fullName>
        <ecNumber evidence="5">2.3.1.-</ecNumber>
    </recommendedName>
</protein>
<evidence type="ECO:0000256" key="2">
    <source>
        <dbReference type="ARBA" id="ARBA00022679"/>
    </source>
</evidence>
<keyword evidence="4 5" id="KW-0012">Acyltransferase</keyword>
<sequence length="200" mass="22129">MKDAERKAKHLVYRASDPEVMAKQAQYLDEVFEYNQVKPSDHKTKAAMLKKMFAEVGNHCYIETPFHANFGGHNVHLGNGVYANFNLTLTDDTDIYIGDKTMIGPNVTIATAGHPIKPELRAQEYQYDFPIHIGKNVWLGANVVVCPGVTIGDNTVIGAGSVVTSNIPANVVAVGAPCKVLREIGDHDDKYYFRDHELDI</sequence>
<organism evidence="7 8">
    <name type="scientific">Lentilactobacillus kosonis</name>
    <dbReference type="NCBI Taxonomy" id="2810561"/>
    <lineage>
        <taxon>Bacteria</taxon>
        <taxon>Bacillati</taxon>
        <taxon>Bacillota</taxon>
        <taxon>Bacilli</taxon>
        <taxon>Lactobacillales</taxon>
        <taxon>Lactobacillaceae</taxon>
        <taxon>Lentilactobacillus</taxon>
    </lineage>
</organism>
<feature type="domain" description="Maltose/galactoside acetyltransferase" evidence="6">
    <location>
        <begin position="7"/>
        <end position="58"/>
    </location>
</feature>
<proteinExistence type="inferred from homology"/>
<evidence type="ECO:0000256" key="3">
    <source>
        <dbReference type="ARBA" id="ARBA00022737"/>
    </source>
</evidence>